<dbReference type="OrthoDB" id="4304335at2"/>
<organism evidence="2 3">
    <name type="scientific">Frankia torreyi</name>
    <dbReference type="NCBI Taxonomy" id="1856"/>
    <lineage>
        <taxon>Bacteria</taxon>
        <taxon>Bacillati</taxon>
        <taxon>Actinomycetota</taxon>
        <taxon>Actinomycetes</taxon>
        <taxon>Frankiales</taxon>
        <taxon>Frankiaceae</taxon>
        <taxon>Frankia</taxon>
    </lineage>
</organism>
<dbReference type="Gene3D" id="3.30.70.100">
    <property type="match status" value="1"/>
</dbReference>
<protein>
    <submittedName>
        <fullName evidence="2">Putative enzyme involved in biosynthesis of extracellular polysaccharide</fullName>
    </submittedName>
</protein>
<dbReference type="InterPro" id="IPR007138">
    <property type="entry name" value="ABM_dom"/>
</dbReference>
<dbReference type="Pfam" id="PF03992">
    <property type="entry name" value="ABM"/>
    <property type="match status" value="1"/>
</dbReference>
<dbReference type="EMBL" id="JYFN01000007">
    <property type="protein sequence ID" value="KJE24314.1"/>
    <property type="molecule type" value="Genomic_DNA"/>
</dbReference>
<dbReference type="AlphaFoldDB" id="A0A0D8BJY1"/>
<reference evidence="2 3" key="2">
    <citation type="journal article" date="2016" name="Genome Announc.">
        <title>Permanent Draft Genome Sequences for Two Variants of Frankia sp. Strain CpI1, the First Frankia Strain Isolated from Root Nodules of Comptonia peregrina.</title>
        <authorList>
            <person name="Oshone R."/>
            <person name="Hurst S.G.IV."/>
            <person name="Abebe-Akele F."/>
            <person name="Simpson S."/>
            <person name="Morris K."/>
            <person name="Thomas W.K."/>
            <person name="Tisa L.S."/>
        </authorList>
    </citation>
    <scope>NUCLEOTIDE SEQUENCE [LARGE SCALE GENOMIC DNA]</scope>
    <source>
        <strain evidence="3">CpI1-S</strain>
    </source>
</reference>
<proteinExistence type="predicted"/>
<reference evidence="3" key="1">
    <citation type="submission" date="2015-02" db="EMBL/GenBank/DDBJ databases">
        <title>Draft Genome of Frankia sp. CpI1-S.</title>
        <authorList>
            <person name="Oshone R.T."/>
            <person name="Ngom M."/>
            <person name="Ghodhbane-Gtari F."/>
            <person name="Gtari M."/>
            <person name="Morris K."/>
            <person name="Thomas K."/>
            <person name="Sen A."/>
            <person name="Tisa L.S."/>
        </authorList>
    </citation>
    <scope>NUCLEOTIDE SEQUENCE [LARGE SCALE GENOMIC DNA]</scope>
    <source>
        <strain evidence="3">CpI1-S</strain>
    </source>
</reference>
<evidence type="ECO:0000313" key="2">
    <source>
        <dbReference type="EMBL" id="KJE24314.1"/>
    </source>
</evidence>
<feature type="domain" description="ABM" evidence="1">
    <location>
        <begin position="20"/>
        <end position="79"/>
    </location>
</feature>
<gene>
    <name evidence="2" type="ORF">FF36_01389</name>
</gene>
<sequence>MGAGGEAAVRVMLWAVDPPDDPGAVERAYHAISSKLLGTPGLLGNTLQRSAADPARYVVVSVWSGMTEFSAWEQGANHRGTTSPLRPLQDPERRPAIYSEVAAYGPQGPFSEAPAG</sequence>
<keyword evidence="3" id="KW-1185">Reference proteome</keyword>
<dbReference type="PATRIC" id="fig|1502723.3.peg.5629"/>
<comment type="caution">
    <text evidence="2">The sequence shown here is derived from an EMBL/GenBank/DDBJ whole genome shotgun (WGS) entry which is preliminary data.</text>
</comment>
<evidence type="ECO:0000313" key="3">
    <source>
        <dbReference type="Proteomes" id="UP000032545"/>
    </source>
</evidence>
<dbReference type="SUPFAM" id="SSF54909">
    <property type="entry name" value="Dimeric alpha+beta barrel"/>
    <property type="match status" value="1"/>
</dbReference>
<evidence type="ECO:0000259" key="1">
    <source>
        <dbReference type="Pfam" id="PF03992"/>
    </source>
</evidence>
<name>A0A0D8BJY1_9ACTN</name>
<accession>A0A0D8BJY1</accession>
<dbReference type="InterPro" id="IPR011008">
    <property type="entry name" value="Dimeric_a/b-barrel"/>
</dbReference>
<dbReference type="Proteomes" id="UP000032545">
    <property type="component" value="Unassembled WGS sequence"/>
</dbReference>